<dbReference type="EMBL" id="JACMSC010000016">
    <property type="protein sequence ID" value="KAG6483401.1"/>
    <property type="molecule type" value="Genomic_DNA"/>
</dbReference>
<gene>
    <name evidence="8" type="ORF">ZIOFF_060046</name>
</gene>
<dbReference type="Proteomes" id="UP000734854">
    <property type="component" value="Unassembled WGS sequence"/>
</dbReference>
<feature type="compositionally biased region" description="Pro residues" evidence="5">
    <location>
        <begin position="655"/>
        <end position="668"/>
    </location>
</feature>
<keyword evidence="9" id="KW-1185">Reference proteome</keyword>
<evidence type="ECO:0000256" key="2">
    <source>
        <dbReference type="ARBA" id="ARBA00022771"/>
    </source>
</evidence>
<accession>A0A8J5F836</accession>
<feature type="region of interest" description="Disordered" evidence="5">
    <location>
        <begin position="491"/>
        <end position="676"/>
    </location>
</feature>
<evidence type="ECO:0000256" key="6">
    <source>
        <dbReference type="SAM" id="Phobius"/>
    </source>
</evidence>
<evidence type="ECO:0000256" key="4">
    <source>
        <dbReference type="PROSITE-ProRule" id="PRU00027"/>
    </source>
</evidence>
<feature type="compositionally biased region" description="Polar residues" evidence="5">
    <location>
        <begin position="526"/>
        <end position="544"/>
    </location>
</feature>
<dbReference type="Pfam" id="PF04937">
    <property type="entry name" value="DUF659"/>
    <property type="match status" value="1"/>
</dbReference>
<feature type="compositionally biased region" description="Polar residues" evidence="5">
    <location>
        <begin position="553"/>
        <end position="571"/>
    </location>
</feature>
<evidence type="ECO:0000256" key="5">
    <source>
        <dbReference type="SAM" id="MobiDB-lite"/>
    </source>
</evidence>
<feature type="compositionally biased region" description="Polar residues" evidence="5">
    <location>
        <begin position="497"/>
        <end position="517"/>
    </location>
</feature>
<keyword evidence="6" id="KW-1133">Transmembrane helix</keyword>
<dbReference type="PANTHER" id="PTHR32166:SF122">
    <property type="entry name" value="OS09G0499600 PROTEIN"/>
    <property type="match status" value="1"/>
</dbReference>
<keyword evidence="3" id="KW-0862">Zinc</keyword>
<reference evidence="8 9" key="1">
    <citation type="submission" date="2020-08" db="EMBL/GenBank/DDBJ databases">
        <title>Plant Genome Project.</title>
        <authorList>
            <person name="Zhang R.-G."/>
        </authorList>
    </citation>
    <scope>NUCLEOTIDE SEQUENCE [LARGE SCALE GENOMIC DNA]</scope>
    <source>
        <tissue evidence="8">Rhizome</tissue>
    </source>
</reference>
<dbReference type="GO" id="GO:0003677">
    <property type="term" value="F:DNA binding"/>
    <property type="evidence" value="ECO:0007669"/>
    <property type="project" value="InterPro"/>
</dbReference>
<proteinExistence type="predicted"/>
<protein>
    <recommendedName>
        <fullName evidence="7">BED-type domain-containing protein</fullName>
    </recommendedName>
</protein>
<sequence>MQNRKNASNRSDIAWKYGMEVDNNPRKIICSFCNKIISCGVYRFKQHLACTRKDVEACKSVPVEVKMEMAEVLTQLKKSSKRIMRNEEEEGMIESDPHKKGKMVKESISNKTIGNTLNSKKKLRDEACQQIVRFFRTSGIPFSCAKNPEFAKMFEFVGKCGSEFIPPSYHELENSSLEKEMKNTIDILEEYRYEWKKTGCSIICDEWTDMKGKFYCNFLVNNPAGTIFMKSIDTSGFSETTENIFEVLEEILEKVGEENVVQVMTNNTGNYKVAAKMLIEKRKKIVWSPCVIRLLDEILEDFEKNLSHHGITIAKGKKITTFIYSRIEIISTLRNFTKGKDFIGPTTTPSATAYLTLLYLFDIKDALITMCSMRMLKSEEVQQIVQDHGFWNDIVDCLNFALPIIEVYLKKSSSLYQKKLNDLFLVIQNFKSKTQQARTKTFEGINPEVLSYEDEDEDEDEELITEKEVGEVSGAKKDMLVNVDVDEDVSEGVSFPGNYSGNEVDTCLSDPQSQGSASGVPLPGNHSGNEVDTCLSNPQSQGSPSGVPLPGNHSGNEVDTCLSNPQSQGSPSGVPLPGNHSGNEVDTCLYKPQPQSATSGVPLPGNHGGNEDDTSWYIPQPKSVASGLLRPASGVPLGSTSPALRRLRPSTRHAPPSPPPPTLTPPSCPSTSASRPPFSAPVLAASAAGGGSISASGYFEDEPPLFEELGINTRQIWRKTVSILNPIRLKPELHENTDLSGQFVFLMAFDLFQLLAGNSTLGWVTVAAAFLYVVFNMLEGRNGGSLPLFELGWIRHVADGDPLGVVSLCDP</sequence>
<keyword evidence="6" id="KW-0812">Transmembrane</keyword>
<comment type="caution">
    <text evidence="8">The sequence shown here is derived from an EMBL/GenBank/DDBJ whole genome shotgun (WGS) entry which is preliminary data.</text>
</comment>
<dbReference type="PROSITE" id="PS50808">
    <property type="entry name" value="ZF_BED"/>
    <property type="match status" value="1"/>
</dbReference>
<keyword evidence="6" id="KW-0472">Membrane</keyword>
<name>A0A8J5F836_ZINOF</name>
<keyword evidence="2 4" id="KW-0863">Zinc-finger</keyword>
<dbReference type="AlphaFoldDB" id="A0A8J5F836"/>
<dbReference type="InterPro" id="IPR003656">
    <property type="entry name" value="Znf_BED"/>
</dbReference>
<dbReference type="InterPro" id="IPR012337">
    <property type="entry name" value="RNaseH-like_sf"/>
</dbReference>
<dbReference type="PANTHER" id="PTHR32166">
    <property type="entry name" value="OSJNBA0013A04.12 PROTEIN"/>
    <property type="match status" value="1"/>
</dbReference>
<feature type="domain" description="BED-type" evidence="7">
    <location>
        <begin position="9"/>
        <end position="65"/>
    </location>
</feature>
<evidence type="ECO:0000256" key="3">
    <source>
        <dbReference type="ARBA" id="ARBA00022833"/>
    </source>
</evidence>
<evidence type="ECO:0000256" key="1">
    <source>
        <dbReference type="ARBA" id="ARBA00022723"/>
    </source>
</evidence>
<dbReference type="InterPro" id="IPR007021">
    <property type="entry name" value="DUF659"/>
</dbReference>
<dbReference type="GO" id="GO:0008270">
    <property type="term" value="F:zinc ion binding"/>
    <property type="evidence" value="ECO:0007669"/>
    <property type="project" value="UniProtKB-KW"/>
</dbReference>
<keyword evidence="1" id="KW-0479">Metal-binding</keyword>
<dbReference type="SUPFAM" id="SSF53098">
    <property type="entry name" value="Ribonuclease H-like"/>
    <property type="match status" value="1"/>
</dbReference>
<feature type="transmembrane region" description="Helical" evidence="6">
    <location>
        <begin position="760"/>
        <end position="778"/>
    </location>
</feature>
<evidence type="ECO:0000259" key="7">
    <source>
        <dbReference type="PROSITE" id="PS50808"/>
    </source>
</evidence>
<evidence type="ECO:0000313" key="8">
    <source>
        <dbReference type="EMBL" id="KAG6483401.1"/>
    </source>
</evidence>
<organism evidence="8 9">
    <name type="scientific">Zingiber officinale</name>
    <name type="common">Ginger</name>
    <name type="synonym">Amomum zingiber</name>
    <dbReference type="NCBI Taxonomy" id="94328"/>
    <lineage>
        <taxon>Eukaryota</taxon>
        <taxon>Viridiplantae</taxon>
        <taxon>Streptophyta</taxon>
        <taxon>Embryophyta</taxon>
        <taxon>Tracheophyta</taxon>
        <taxon>Spermatophyta</taxon>
        <taxon>Magnoliopsida</taxon>
        <taxon>Liliopsida</taxon>
        <taxon>Zingiberales</taxon>
        <taxon>Zingiberaceae</taxon>
        <taxon>Zingiber</taxon>
    </lineage>
</organism>
<evidence type="ECO:0000313" key="9">
    <source>
        <dbReference type="Proteomes" id="UP000734854"/>
    </source>
</evidence>